<comment type="caution">
    <text evidence="2">The sequence shown here is derived from an EMBL/GenBank/DDBJ whole genome shotgun (WGS) entry which is preliminary data.</text>
</comment>
<name>A0ABT6B824_9GAMM</name>
<dbReference type="Gene3D" id="3.90.226.10">
    <property type="entry name" value="2-enoyl-CoA Hydratase, Chain A, domain 1"/>
    <property type="match status" value="1"/>
</dbReference>
<evidence type="ECO:0008006" key="4">
    <source>
        <dbReference type="Google" id="ProtNLM"/>
    </source>
</evidence>
<dbReference type="EMBL" id="JARJJS010000001">
    <property type="protein sequence ID" value="MDF4024104.1"/>
    <property type="molecule type" value="Genomic_DNA"/>
</dbReference>
<dbReference type="Pfam" id="PF01972">
    <property type="entry name" value="SDH_protease"/>
    <property type="match status" value="1"/>
</dbReference>
<dbReference type="PANTHER" id="PTHR35984">
    <property type="entry name" value="PERIPLASMIC SERINE PROTEASE"/>
    <property type="match status" value="1"/>
</dbReference>
<evidence type="ECO:0000313" key="2">
    <source>
        <dbReference type="EMBL" id="MDF4024104.1"/>
    </source>
</evidence>
<dbReference type="Proteomes" id="UP001528850">
    <property type="component" value="Unassembled WGS sequence"/>
</dbReference>
<feature type="compositionally biased region" description="Basic and acidic residues" evidence="1">
    <location>
        <begin position="286"/>
        <end position="300"/>
    </location>
</feature>
<dbReference type="SUPFAM" id="SSF52096">
    <property type="entry name" value="ClpP/crotonase"/>
    <property type="match status" value="1"/>
</dbReference>
<accession>A0ABT6B824</accession>
<gene>
    <name evidence="2" type="ORF">P3W24_03850</name>
</gene>
<dbReference type="PANTHER" id="PTHR35984:SF1">
    <property type="entry name" value="PERIPLASMIC SERINE PROTEASE"/>
    <property type="match status" value="1"/>
</dbReference>
<evidence type="ECO:0000313" key="3">
    <source>
        <dbReference type="Proteomes" id="UP001528850"/>
    </source>
</evidence>
<sequence>MYNAPFNRGLDLKVIRKVRSRRRRSNVILVLTSEGGDAAAAYRISRVFQDFYDKFTVFVPGWCKSAGTLCALGAHELVVSDYGELGPLDVQLRRRDEIGEYGSGLDVTETLRQVREQTFQAFEAYMLQIINRSTNAVSFKLAAELAAKMAVQLYEPVSRQIDPIQVGEQARAMTVATSYGERLQLGGQNVKPGMLSVLIESYPSHDFMIDRQEAESLFERVRAPTDLEQKLADSMGAEALFPGQEPLVNYICSQKEVSHEQVQVEPKNTSAGPKQRTKRAPNGSAAHDEEPAGKAVEGRSNEVVPAP</sequence>
<reference evidence="2 3" key="1">
    <citation type="journal article" date="2024" name="Curr. Microbiol.">
        <title>Luteibacter sahnii sp. nov., A Novel Yellow-Colored Xanthomonadin Pigment Producing Probiotic Bacterium from Healthy Rice Seed Microbiome.</title>
        <authorList>
            <person name="Jaiswal G."/>
            <person name="Rana R."/>
            <person name="Nayak P.K."/>
            <person name="Chouhan R."/>
            <person name="Gandhi S.G."/>
            <person name="Patel H.K."/>
            <person name="Patil P.B."/>
        </authorList>
    </citation>
    <scope>NUCLEOTIDE SEQUENCE [LARGE SCALE GENOMIC DNA]</scope>
    <source>
        <strain evidence="2 3">PPL201</strain>
    </source>
</reference>
<dbReference type="InterPro" id="IPR029045">
    <property type="entry name" value="ClpP/crotonase-like_dom_sf"/>
</dbReference>
<protein>
    <recommendedName>
        <fullName evidence="4">SppA protein</fullName>
    </recommendedName>
</protein>
<evidence type="ECO:0000256" key="1">
    <source>
        <dbReference type="SAM" id="MobiDB-lite"/>
    </source>
</evidence>
<proteinExistence type="predicted"/>
<dbReference type="InterPro" id="IPR002825">
    <property type="entry name" value="Pept_S49_ser-pept_pro"/>
</dbReference>
<organism evidence="2 3">
    <name type="scientific">Luteibacter sahnii</name>
    <dbReference type="NCBI Taxonomy" id="3021977"/>
    <lineage>
        <taxon>Bacteria</taxon>
        <taxon>Pseudomonadati</taxon>
        <taxon>Pseudomonadota</taxon>
        <taxon>Gammaproteobacteria</taxon>
        <taxon>Lysobacterales</taxon>
        <taxon>Rhodanobacteraceae</taxon>
        <taxon>Luteibacter</taxon>
    </lineage>
</organism>
<feature type="region of interest" description="Disordered" evidence="1">
    <location>
        <begin position="260"/>
        <end position="307"/>
    </location>
</feature>
<keyword evidence="3" id="KW-1185">Reference proteome</keyword>